<accession>A0ABY8QMZ3</accession>
<dbReference type="Gene3D" id="1.10.10.10">
    <property type="entry name" value="Winged helix-like DNA-binding domain superfamily/Winged helix DNA-binding domain"/>
    <property type="match status" value="1"/>
</dbReference>
<dbReference type="InterPro" id="IPR014036">
    <property type="entry name" value="DeoR-like_C"/>
</dbReference>
<reference evidence="5 6" key="1">
    <citation type="submission" date="2023-05" db="EMBL/GenBank/DDBJ databases">
        <title>YMD87, complete Genome.</title>
        <authorList>
            <person name="Zhang J."/>
            <person name="Xu X."/>
        </authorList>
    </citation>
    <scope>NUCLEOTIDE SEQUENCE [LARGE SCALE GENOMIC DNA]</scope>
    <source>
        <strain evidence="5 6">YMD87</strain>
    </source>
</reference>
<keyword evidence="1" id="KW-0805">Transcription regulation</keyword>
<keyword evidence="6" id="KW-1185">Reference proteome</keyword>
<organism evidence="5 6">
    <name type="scientific">Tropicibacter oceani</name>
    <dbReference type="NCBI Taxonomy" id="3058420"/>
    <lineage>
        <taxon>Bacteria</taxon>
        <taxon>Pseudomonadati</taxon>
        <taxon>Pseudomonadota</taxon>
        <taxon>Alphaproteobacteria</taxon>
        <taxon>Rhodobacterales</taxon>
        <taxon>Roseobacteraceae</taxon>
        <taxon>Tropicibacter</taxon>
    </lineage>
</organism>
<keyword evidence="3" id="KW-0804">Transcription</keyword>
<protein>
    <submittedName>
        <fullName evidence="5">DeoR/GlpR family DNA-binding transcription regulator</fullName>
    </submittedName>
</protein>
<sequence>MKKSERRAQILLELKLHPHVRISELAERFGVSTETIRRDFDALSDDGLISRAHGGASAPSHGHYPSLDERANARIEQREGIGRRAAQLVQPGETLMIDSGSTTIQCARALAYLGTPCTVLTNSLPVAMTLGHGAAQVILCPGEYLPAESAVVGADTLEFLGRFSVDRCMIGASALSAEGPSETVQGFAAVKRQMIRRSAKATLLVDSEKFAKRGLVHVGALSKLDTVVVDRAPTGGLHDALSDAHVTVIVA</sequence>
<dbReference type="InterPro" id="IPR036390">
    <property type="entry name" value="WH_DNA-bd_sf"/>
</dbReference>
<dbReference type="Pfam" id="PF08220">
    <property type="entry name" value="HTH_DeoR"/>
    <property type="match status" value="1"/>
</dbReference>
<dbReference type="PRINTS" id="PR00037">
    <property type="entry name" value="HTHLACR"/>
</dbReference>
<dbReference type="GO" id="GO:0003677">
    <property type="term" value="F:DNA binding"/>
    <property type="evidence" value="ECO:0007669"/>
    <property type="project" value="UniProtKB-KW"/>
</dbReference>
<dbReference type="PROSITE" id="PS00894">
    <property type="entry name" value="HTH_DEOR_1"/>
    <property type="match status" value="1"/>
</dbReference>
<feature type="domain" description="HTH deoR-type" evidence="4">
    <location>
        <begin position="3"/>
        <end position="58"/>
    </location>
</feature>
<proteinExistence type="predicted"/>
<evidence type="ECO:0000256" key="1">
    <source>
        <dbReference type="ARBA" id="ARBA00023015"/>
    </source>
</evidence>
<dbReference type="InterPro" id="IPR037171">
    <property type="entry name" value="NagB/RpiA_transferase-like"/>
</dbReference>
<evidence type="ECO:0000259" key="4">
    <source>
        <dbReference type="PROSITE" id="PS51000"/>
    </source>
</evidence>
<dbReference type="InterPro" id="IPR018356">
    <property type="entry name" value="Tscrpt_reg_HTH_DeoR_CS"/>
</dbReference>
<dbReference type="SUPFAM" id="SSF100950">
    <property type="entry name" value="NagB/RpiA/CoA transferase-like"/>
    <property type="match status" value="1"/>
</dbReference>
<evidence type="ECO:0000256" key="2">
    <source>
        <dbReference type="ARBA" id="ARBA00023125"/>
    </source>
</evidence>
<evidence type="ECO:0000256" key="3">
    <source>
        <dbReference type="ARBA" id="ARBA00023163"/>
    </source>
</evidence>
<dbReference type="EMBL" id="CP124616">
    <property type="protein sequence ID" value="WGW05833.1"/>
    <property type="molecule type" value="Genomic_DNA"/>
</dbReference>
<dbReference type="InterPro" id="IPR001034">
    <property type="entry name" value="DeoR_HTH"/>
</dbReference>
<dbReference type="PANTHER" id="PTHR30363">
    <property type="entry name" value="HTH-TYPE TRANSCRIPTIONAL REGULATOR SRLR-RELATED"/>
    <property type="match status" value="1"/>
</dbReference>
<dbReference type="Proteomes" id="UP001241605">
    <property type="component" value="Chromosome"/>
</dbReference>
<dbReference type="PROSITE" id="PS51000">
    <property type="entry name" value="HTH_DEOR_2"/>
    <property type="match status" value="1"/>
</dbReference>
<evidence type="ECO:0000313" key="6">
    <source>
        <dbReference type="Proteomes" id="UP001241605"/>
    </source>
</evidence>
<dbReference type="SMART" id="SM00420">
    <property type="entry name" value="HTH_DEOR"/>
    <property type="match status" value="1"/>
</dbReference>
<dbReference type="InterPro" id="IPR036388">
    <property type="entry name" value="WH-like_DNA-bd_sf"/>
</dbReference>
<dbReference type="PANTHER" id="PTHR30363:SF44">
    <property type="entry name" value="AGA OPERON TRANSCRIPTIONAL REPRESSOR-RELATED"/>
    <property type="match status" value="1"/>
</dbReference>
<dbReference type="Pfam" id="PF00455">
    <property type="entry name" value="DeoRC"/>
    <property type="match status" value="1"/>
</dbReference>
<dbReference type="InterPro" id="IPR050313">
    <property type="entry name" value="Carb_Metab_HTH_regulators"/>
</dbReference>
<dbReference type="SMART" id="SM01134">
    <property type="entry name" value="DeoRC"/>
    <property type="match status" value="1"/>
</dbReference>
<evidence type="ECO:0000313" key="5">
    <source>
        <dbReference type="EMBL" id="WGW05833.1"/>
    </source>
</evidence>
<gene>
    <name evidence="5" type="ORF">QF118_10370</name>
</gene>
<dbReference type="SUPFAM" id="SSF46785">
    <property type="entry name" value="Winged helix' DNA-binding domain"/>
    <property type="match status" value="1"/>
</dbReference>
<name>A0ABY8QMZ3_9RHOB</name>
<keyword evidence="2 5" id="KW-0238">DNA-binding</keyword>